<dbReference type="NCBIfam" id="TIGR03371">
    <property type="entry name" value="cellulose_yhjQ"/>
    <property type="match status" value="1"/>
</dbReference>
<sequence length="251" mass="27292">MSTVLSLQGIHGGTGVTTVLAALGQGLHAQGVRVLLVECSPDQMLGLHLGLAADVEGGWARALLEGSDWRDAAFACAPGLAVLPYGRVDAEGAMQVERHLRDTPTLWADRLPQLAAQFDWLLFDLPQRLPAHAAAINQHACCTLPLRLACVDPASHVFLQRERDDDRLLLANRYDPAITVQRDLMQLWLHSHARRLVPQPLHEDAQVPAALASKQPLRRHAANSLAAADVDGLVLWCLAEAARRQGRAGER</sequence>
<gene>
    <name evidence="1" type="ORF">ARC23_02995</name>
</gene>
<dbReference type="Gene3D" id="3.40.50.300">
    <property type="entry name" value="P-loop containing nucleotide triphosphate hydrolases"/>
    <property type="match status" value="1"/>
</dbReference>
<protein>
    <recommendedName>
        <fullName evidence="3">Cellulose synthase operon protein YhjQ</fullName>
    </recommendedName>
</protein>
<dbReference type="PANTHER" id="PTHR13696:SF99">
    <property type="entry name" value="COBYRINIC ACID AC-DIAMIDE SYNTHASE"/>
    <property type="match status" value="1"/>
</dbReference>
<dbReference type="Pfam" id="PF06564">
    <property type="entry name" value="CBP_BcsQ"/>
    <property type="match status" value="1"/>
</dbReference>
<evidence type="ECO:0000313" key="2">
    <source>
        <dbReference type="Proteomes" id="UP000051757"/>
    </source>
</evidence>
<dbReference type="SUPFAM" id="SSF52540">
    <property type="entry name" value="P-loop containing nucleoside triphosphate hydrolases"/>
    <property type="match status" value="1"/>
</dbReference>
<dbReference type="EMBL" id="LLXV01000077">
    <property type="protein sequence ID" value="KRG47546.1"/>
    <property type="molecule type" value="Genomic_DNA"/>
</dbReference>
<proteinExistence type="predicted"/>
<comment type="caution">
    <text evidence="1">The sequence shown here is derived from an EMBL/GenBank/DDBJ whole genome shotgun (WGS) entry which is preliminary data.</text>
</comment>
<name>A0A0R0AZK9_9GAMM</name>
<keyword evidence="2" id="KW-1185">Reference proteome</keyword>
<dbReference type="PANTHER" id="PTHR13696">
    <property type="entry name" value="P-LOOP CONTAINING NUCLEOSIDE TRIPHOSPHATE HYDROLASE"/>
    <property type="match status" value="1"/>
</dbReference>
<dbReference type="AlphaFoldDB" id="A0A0R0AZK9"/>
<reference evidence="1 2" key="1">
    <citation type="journal article" date="2016" name="Front. Microbiol.">
        <title>Genome Sequence of Type Strains of Genus Stenotrophomonas.</title>
        <authorList>
            <person name="Patil P.P."/>
            <person name="Midha S."/>
            <person name="Kumar S."/>
            <person name="Patil P.B."/>
        </authorList>
    </citation>
    <scope>NUCLEOTIDE SEQUENCE [LARGE SCALE GENOMIC DNA]</scope>
    <source>
        <strain evidence="1 2">LMG 978</strain>
    </source>
</reference>
<dbReference type="Proteomes" id="UP000051757">
    <property type="component" value="Unassembled WGS sequence"/>
</dbReference>
<dbReference type="InterPro" id="IPR050678">
    <property type="entry name" value="DNA_Partitioning_ATPase"/>
</dbReference>
<dbReference type="OrthoDB" id="5288747at2"/>
<dbReference type="InterPro" id="IPR027417">
    <property type="entry name" value="P-loop_NTPase"/>
</dbReference>
<accession>A0A0R0AZK9</accession>
<evidence type="ECO:0008006" key="3">
    <source>
        <dbReference type="Google" id="ProtNLM"/>
    </source>
</evidence>
<organism evidence="1 2">
    <name type="scientific">Stenotrophomonas beteli</name>
    <dbReference type="NCBI Taxonomy" id="3384461"/>
    <lineage>
        <taxon>Bacteria</taxon>
        <taxon>Pseudomonadati</taxon>
        <taxon>Pseudomonadota</taxon>
        <taxon>Gammaproteobacteria</taxon>
        <taxon>Lysobacterales</taxon>
        <taxon>Lysobacteraceae</taxon>
        <taxon>Stenotrophomonas</taxon>
        <taxon>Stenotrophomonas maltophilia group</taxon>
    </lineage>
</organism>
<evidence type="ECO:0000313" key="1">
    <source>
        <dbReference type="EMBL" id="KRG47546.1"/>
    </source>
</evidence>
<dbReference type="InterPro" id="IPR017746">
    <property type="entry name" value="Cellulose_synthase_operon_BcsQ"/>
</dbReference>